<dbReference type="Proteomes" id="UP000652354">
    <property type="component" value="Unassembled WGS sequence"/>
</dbReference>
<gene>
    <name evidence="7" type="ORF">Dac01nite_08040</name>
</gene>
<comment type="subcellular location">
    <subcellularLocation>
        <location evidence="1">Cell membrane</location>
        <topology evidence="1">Multi-pass membrane protein</topology>
    </subcellularLocation>
</comment>
<keyword evidence="5 6" id="KW-0472">Membrane</keyword>
<keyword evidence="4 6" id="KW-1133">Transmembrane helix</keyword>
<keyword evidence="3 6" id="KW-0812">Transmembrane</keyword>
<reference evidence="7" key="1">
    <citation type="submission" date="2021-01" db="EMBL/GenBank/DDBJ databases">
        <title>Whole genome shotgun sequence of Demequina activiva NBRC 110675.</title>
        <authorList>
            <person name="Komaki H."/>
            <person name="Tamura T."/>
        </authorList>
    </citation>
    <scope>NUCLEOTIDE SEQUENCE</scope>
    <source>
        <strain evidence="7">NBRC 110675</strain>
    </source>
</reference>
<feature type="transmembrane region" description="Helical" evidence="6">
    <location>
        <begin position="746"/>
        <end position="765"/>
    </location>
</feature>
<keyword evidence="8" id="KW-1185">Reference proteome</keyword>
<feature type="transmembrane region" description="Helical" evidence="6">
    <location>
        <begin position="525"/>
        <end position="544"/>
    </location>
</feature>
<sequence>MAADSSLQEAPAENPLRGVSIIDEPEQRVHRVTDLLAAAGTLVGIVLTLLLGAYAHGTTQGFTEDVEGISALLQRLLVFPVNIFSGIVTLVVPAAVIIDLGIRREPRRILEVLGAAVLAFIVTVVAALTTLEWGADELVESLSVRGAEGEMVVQLPAYLAAVAAMLTAAGLRTTRRVLSVSWTLLWIAAAVAVISGIVTLPAAITVVLIGRATGLLLRWLLGSSADRAYGESLVDGIRRAGFQPRRLVRADAHDGYEPTELDEVSAAIGRTRSGRVYDVTTVEGHHLVVHALDGDRHAAGFLAKLWNTLRFRGVDARAEVSLRHSAESTALASHAARTAGVRTARVLGMSQARDTMITVYQRPLATKVLTDIPADEIDDALLDAIWAEVVRAHDAGIAHRSISTDAILVGEEDGSGSPVVWLTTWEMGEVASSTLSRRLDNVQMLATTAVAVGAERAVAAAFRALGEDAVEQVAPLLQTIVLPRGTRQAVKKDRLLPDMRQRIVQRLPDAEIEQQNIVRFGWRTVATLVLAIVAVGLVLAFFNTQDVVSALQQANLWWLLGALVWAMFTFVGAALAMIAFSPIRLPWIRVLLVQVAAAYIALAVPAGIGPAALNLRMLTKRRVPGPLAVATVALVQVSAIVVTVGALLALTLVTGSEGTLAALPSSTVLLGVAVMVAVVVAFMLVPKVRRWVLAKVMPPLRQTWPRLVQVLGQPLRLLLGLTGNFIQTIAYVGAFYCTLQAFGQELAIIDVAVLYFISNAVGAVVPTPGGLGAVEAALITGLTTSAGLSLGLATSVVIIYRVITYWLRIPLGYVAMNYLQRKGEL</sequence>
<name>A0A919Q0T8_9MICO</name>
<feature type="transmembrane region" description="Helical" evidence="6">
    <location>
        <begin position="151"/>
        <end position="171"/>
    </location>
</feature>
<feature type="transmembrane region" description="Helical" evidence="6">
    <location>
        <begin position="76"/>
        <end position="98"/>
    </location>
</feature>
<evidence type="ECO:0000256" key="1">
    <source>
        <dbReference type="ARBA" id="ARBA00004651"/>
    </source>
</evidence>
<accession>A0A919Q0T8</accession>
<organism evidence="7 8">
    <name type="scientific">Demequina activiva</name>
    <dbReference type="NCBI Taxonomy" id="1582364"/>
    <lineage>
        <taxon>Bacteria</taxon>
        <taxon>Bacillati</taxon>
        <taxon>Actinomycetota</taxon>
        <taxon>Actinomycetes</taxon>
        <taxon>Micrococcales</taxon>
        <taxon>Demequinaceae</taxon>
        <taxon>Demequina</taxon>
    </lineage>
</organism>
<evidence type="ECO:0000256" key="4">
    <source>
        <dbReference type="ARBA" id="ARBA00022989"/>
    </source>
</evidence>
<feature type="transmembrane region" description="Helical" evidence="6">
    <location>
        <begin position="777"/>
        <end position="800"/>
    </location>
</feature>
<feature type="transmembrane region" description="Helical" evidence="6">
    <location>
        <begin position="35"/>
        <end position="56"/>
    </location>
</feature>
<feature type="transmembrane region" description="Helical" evidence="6">
    <location>
        <begin position="203"/>
        <end position="221"/>
    </location>
</feature>
<evidence type="ECO:0000313" key="8">
    <source>
        <dbReference type="Proteomes" id="UP000652354"/>
    </source>
</evidence>
<feature type="transmembrane region" description="Helical" evidence="6">
    <location>
        <begin position="660"/>
        <end position="685"/>
    </location>
</feature>
<dbReference type="InterPro" id="IPR022791">
    <property type="entry name" value="L-PG_synthase/AglD"/>
</dbReference>
<feature type="transmembrane region" description="Helical" evidence="6">
    <location>
        <begin position="717"/>
        <end position="739"/>
    </location>
</feature>
<evidence type="ECO:0000313" key="7">
    <source>
        <dbReference type="EMBL" id="GIG54052.1"/>
    </source>
</evidence>
<protein>
    <submittedName>
        <fullName evidence="7">Membrane protein</fullName>
    </submittedName>
</protein>
<dbReference type="EMBL" id="BONR01000001">
    <property type="protein sequence ID" value="GIG54052.1"/>
    <property type="molecule type" value="Genomic_DNA"/>
</dbReference>
<dbReference type="GO" id="GO:0005886">
    <property type="term" value="C:plasma membrane"/>
    <property type="evidence" value="ECO:0007669"/>
    <property type="project" value="UniProtKB-SubCell"/>
</dbReference>
<dbReference type="AlphaFoldDB" id="A0A919Q0T8"/>
<evidence type="ECO:0000256" key="3">
    <source>
        <dbReference type="ARBA" id="ARBA00022692"/>
    </source>
</evidence>
<dbReference type="Pfam" id="PF03706">
    <property type="entry name" value="LPG_synthase_TM"/>
    <property type="match status" value="1"/>
</dbReference>
<evidence type="ECO:0000256" key="5">
    <source>
        <dbReference type="ARBA" id="ARBA00023136"/>
    </source>
</evidence>
<dbReference type="PANTHER" id="PTHR39087">
    <property type="entry name" value="UPF0104 MEMBRANE PROTEIN MJ1595"/>
    <property type="match status" value="1"/>
</dbReference>
<evidence type="ECO:0000256" key="2">
    <source>
        <dbReference type="ARBA" id="ARBA00022475"/>
    </source>
</evidence>
<feature type="transmembrane region" description="Helical" evidence="6">
    <location>
        <begin position="110"/>
        <end position="131"/>
    </location>
</feature>
<evidence type="ECO:0000256" key="6">
    <source>
        <dbReference type="SAM" id="Phobius"/>
    </source>
</evidence>
<feature type="transmembrane region" description="Helical" evidence="6">
    <location>
        <begin position="587"/>
        <end position="608"/>
    </location>
</feature>
<feature type="transmembrane region" description="Helical" evidence="6">
    <location>
        <begin position="178"/>
        <end position="197"/>
    </location>
</feature>
<proteinExistence type="predicted"/>
<dbReference type="RefSeq" id="WP_203653521.1">
    <property type="nucleotide sequence ID" value="NZ_BONR01000001.1"/>
</dbReference>
<dbReference type="PANTHER" id="PTHR39087:SF2">
    <property type="entry name" value="UPF0104 MEMBRANE PROTEIN MJ1595"/>
    <property type="match status" value="1"/>
</dbReference>
<feature type="transmembrane region" description="Helical" evidence="6">
    <location>
        <begin position="628"/>
        <end position="653"/>
    </location>
</feature>
<keyword evidence="2" id="KW-1003">Cell membrane</keyword>
<dbReference type="NCBIfam" id="TIGR00374">
    <property type="entry name" value="flippase-like domain"/>
    <property type="match status" value="1"/>
</dbReference>
<feature type="transmembrane region" description="Helical" evidence="6">
    <location>
        <begin position="556"/>
        <end position="580"/>
    </location>
</feature>
<comment type="caution">
    <text evidence="7">The sequence shown here is derived from an EMBL/GenBank/DDBJ whole genome shotgun (WGS) entry which is preliminary data.</text>
</comment>